<keyword evidence="1" id="KW-1133">Transmembrane helix</keyword>
<keyword evidence="1" id="KW-0472">Membrane</keyword>
<gene>
    <name evidence="2" type="ORF">QR685DRAFT_336203</name>
</gene>
<comment type="caution">
    <text evidence="2">The sequence shown here is derived from an EMBL/GenBank/DDBJ whole genome shotgun (WGS) entry which is preliminary data.</text>
</comment>
<organism evidence="2 3">
    <name type="scientific">Neurospora intermedia</name>
    <dbReference type="NCBI Taxonomy" id="5142"/>
    <lineage>
        <taxon>Eukaryota</taxon>
        <taxon>Fungi</taxon>
        <taxon>Dikarya</taxon>
        <taxon>Ascomycota</taxon>
        <taxon>Pezizomycotina</taxon>
        <taxon>Sordariomycetes</taxon>
        <taxon>Sordariomycetidae</taxon>
        <taxon>Sordariales</taxon>
        <taxon>Sordariaceae</taxon>
        <taxon>Neurospora</taxon>
    </lineage>
</organism>
<dbReference type="EMBL" id="JAVLET010000007">
    <property type="protein sequence ID" value="KAL0468287.1"/>
    <property type="molecule type" value="Genomic_DNA"/>
</dbReference>
<name>A0ABR3D6K2_NEUIN</name>
<feature type="transmembrane region" description="Helical" evidence="1">
    <location>
        <begin position="81"/>
        <end position="99"/>
    </location>
</feature>
<reference evidence="2 3" key="1">
    <citation type="submission" date="2023-09" db="EMBL/GenBank/DDBJ databases">
        <title>Multi-omics analysis of a traditional fermented food reveals byproduct-associated fungal strains for waste-to-food upcycling.</title>
        <authorList>
            <consortium name="Lawrence Berkeley National Laboratory"/>
            <person name="Rekdal V.M."/>
            <person name="Villalobos-Escobedo J.M."/>
            <person name="Rodriguez-Valeron N."/>
            <person name="Garcia M.O."/>
            <person name="Vasquez D.P."/>
            <person name="Damayanti I."/>
            <person name="Sorensen P.M."/>
            <person name="Baidoo E.E."/>
            <person name="De Carvalho A.C."/>
            <person name="Riley R."/>
            <person name="Lipzen A."/>
            <person name="He G."/>
            <person name="Yan M."/>
            <person name="Haridas S."/>
            <person name="Daum C."/>
            <person name="Yoshinaga Y."/>
            <person name="Ng V."/>
            <person name="Grigoriev I.V."/>
            <person name="Munk R."/>
            <person name="Nuraida L."/>
            <person name="Wijaya C.H."/>
            <person name="Morales P.-C."/>
            <person name="Keasling J.D."/>
        </authorList>
    </citation>
    <scope>NUCLEOTIDE SEQUENCE [LARGE SCALE GENOMIC DNA]</scope>
    <source>
        <strain evidence="2 3">FGSC 2613</strain>
    </source>
</reference>
<keyword evidence="3" id="KW-1185">Reference proteome</keyword>
<evidence type="ECO:0000313" key="3">
    <source>
        <dbReference type="Proteomes" id="UP001451303"/>
    </source>
</evidence>
<sequence>MGYHDDKRCSSACQVCVYATADSSITLFLPTLQTVQRHPRNCTTTHSLLEFAPFHGFFDTVQLHPVRIHGLQRFGMGAESWVVWGLCVFVGFMAEAALYSTRRCKISFSSVETLPIPYTQHSSSFLGFPANFTSRSRHTRADHFSFCLSHFHQLMITRLNTIGSTGGSGSMDHKKVRTQNSIHDGWTGFLSWLAVSQIFRVNGGGVVFCSFWYGGLT</sequence>
<proteinExistence type="predicted"/>
<evidence type="ECO:0000256" key="1">
    <source>
        <dbReference type="SAM" id="Phobius"/>
    </source>
</evidence>
<evidence type="ECO:0000313" key="2">
    <source>
        <dbReference type="EMBL" id="KAL0468287.1"/>
    </source>
</evidence>
<dbReference type="Proteomes" id="UP001451303">
    <property type="component" value="Unassembled WGS sequence"/>
</dbReference>
<keyword evidence="1" id="KW-0812">Transmembrane</keyword>
<protein>
    <submittedName>
        <fullName evidence="2">Uncharacterized protein</fullName>
    </submittedName>
</protein>
<accession>A0ABR3D6K2</accession>